<dbReference type="EMBL" id="MT939241">
    <property type="protein sequence ID" value="QOC57503.1"/>
    <property type="molecule type" value="Genomic_DNA"/>
</dbReference>
<evidence type="ECO:0000313" key="1">
    <source>
        <dbReference type="EMBL" id="QOC57503.1"/>
    </source>
</evidence>
<evidence type="ECO:0000313" key="2">
    <source>
        <dbReference type="Proteomes" id="UP000516647"/>
    </source>
</evidence>
<accession>A0A7L7SM24</accession>
<protein>
    <submittedName>
        <fullName evidence="1">Uncharacterized protein</fullName>
    </submittedName>
</protein>
<gene>
    <name evidence="1" type="ORF">phi9183_ORF010</name>
</gene>
<proteinExistence type="predicted"/>
<reference evidence="1 2" key="1">
    <citation type="submission" date="2020-08" db="EMBL/GenBank/DDBJ databases">
        <authorList>
            <person name="Canfield G.S."/>
            <person name="Duerkop B.A."/>
        </authorList>
    </citation>
    <scope>NUCLEOTIDE SEQUENCE [LARGE SCALE GENOMIC DNA]</scope>
</reference>
<name>A0A7L7SM24_9CAUD</name>
<dbReference type="Proteomes" id="UP000516647">
    <property type="component" value="Segment"/>
</dbReference>
<sequence>MEESEIELKYGDRFYISEGEENLTIEITDESGIYISKGYVTVEQAEEMVKALQEKIDLLKKGRRKVGKRRK</sequence>
<organism evidence="1 2">
    <name type="scientific">Enterococcus phage 9183</name>
    <dbReference type="NCBI Taxonomy" id="2763102"/>
    <lineage>
        <taxon>Viruses</taxon>
        <taxon>Duplodnaviria</taxon>
        <taxon>Heunggongvirae</taxon>
        <taxon>Uroviricota</taxon>
        <taxon>Caudoviricetes</taxon>
        <taxon>Andrewesvirinae</taxon>
        <taxon>Denvervirus</taxon>
        <taxon>Denvervirus dv9183</taxon>
    </lineage>
</organism>
<keyword evidence="2" id="KW-1185">Reference proteome</keyword>